<keyword evidence="7 12" id="KW-0521">NADP</keyword>
<dbReference type="EC" id="3.5.4.9" evidence="12"/>
<dbReference type="SUPFAM" id="SSF51735">
    <property type="entry name" value="NAD(P)-binding Rossmann-fold domains"/>
    <property type="match status" value="1"/>
</dbReference>
<evidence type="ECO:0000256" key="6">
    <source>
        <dbReference type="ARBA" id="ARBA00022801"/>
    </source>
</evidence>
<comment type="caution">
    <text evidence="15">The sequence shown here is derived from an EMBL/GenBank/DDBJ whole genome shotgun (WGS) entry which is preliminary data.</text>
</comment>
<dbReference type="Proteomes" id="UP000245793">
    <property type="component" value="Unassembled WGS sequence"/>
</dbReference>
<dbReference type="FunFam" id="3.40.50.10860:FF:000005">
    <property type="entry name" value="C-1-tetrahydrofolate synthase, cytoplasmic, putative"/>
    <property type="match status" value="1"/>
</dbReference>
<evidence type="ECO:0000256" key="12">
    <source>
        <dbReference type="HAMAP-Rule" id="MF_01576"/>
    </source>
</evidence>
<keyword evidence="8 12" id="KW-0560">Oxidoreductase</keyword>
<keyword evidence="9 12" id="KW-0368">Histidine biosynthesis</keyword>
<keyword evidence="5 12" id="KW-0658">Purine biosynthesis</keyword>
<dbReference type="PRINTS" id="PR00085">
    <property type="entry name" value="THFDHDRGNASE"/>
</dbReference>
<dbReference type="InterPro" id="IPR046346">
    <property type="entry name" value="Aminoacid_DH-like_N_sf"/>
</dbReference>
<dbReference type="FunFam" id="3.40.50.720:FF:000094">
    <property type="entry name" value="Bifunctional protein FolD"/>
    <property type="match status" value="1"/>
</dbReference>
<evidence type="ECO:0000256" key="11">
    <source>
        <dbReference type="ARBA" id="ARBA00023268"/>
    </source>
</evidence>
<proteinExistence type="inferred from homology"/>
<dbReference type="Pfam" id="PF02882">
    <property type="entry name" value="THF_DHG_CYH_C"/>
    <property type="match status" value="1"/>
</dbReference>
<comment type="pathway">
    <text evidence="1 12">One-carbon metabolism; tetrahydrofolate interconversion.</text>
</comment>
<keyword evidence="6 12" id="KW-0378">Hydrolase</keyword>
<dbReference type="CDD" id="cd01080">
    <property type="entry name" value="NAD_bind_m-THF_DH_Cyclohyd"/>
    <property type="match status" value="1"/>
</dbReference>
<dbReference type="GO" id="GO:0005829">
    <property type="term" value="C:cytosol"/>
    <property type="evidence" value="ECO:0007669"/>
    <property type="project" value="TreeGrafter"/>
</dbReference>
<accession>A0A2U1E241</accession>
<evidence type="ECO:0000256" key="8">
    <source>
        <dbReference type="ARBA" id="ARBA00023002"/>
    </source>
</evidence>
<comment type="catalytic activity">
    <reaction evidence="12">
        <text>(6R)-5,10-methylene-5,6,7,8-tetrahydrofolate + NADP(+) = (6R)-5,10-methenyltetrahydrofolate + NADPH</text>
        <dbReference type="Rhea" id="RHEA:22812"/>
        <dbReference type="ChEBI" id="CHEBI:15636"/>
        <dbReference type="ChEBI" id="CHEBI:57455"/>
        <dbReference type="ChEBI" id="CHEBI:57783"/>
        <dbReference type="ChEBI" id="CHEBI:58349"/>
        <dbReference type="EC" id="1.5.1.5"/>
    </reaction>
</comment>
<feature type="binding site" evidence="12">
    <location>
        <position position="230"/>
    </location>
    <ligand>
        <name>NADP(+)</name>
        <dbReference type="ChEBI" id="CHEBI:58349"/>
    </ligand>
</feature>
<evidence type="ECO:0000256" key="4">
    <source>
        <dbReference type="ARBA" id="ARBA00022605"/>
    </source>
</evidence>
<keyword evidence="11 12" id="KW-0511">Multifunctional enzyme</keyword>
<name>A0A2U1E241_9FIRM</name>
<evidence type="ECO:0000256" key="10">
    <source>
        <dbReference type="ARBA" id="ARBA00023167"/>
    </source>
</evidence>
<keyword evidence="4 12" id="KW-0028">Amino-acid biosynthesis</keyword>
<dbReference type="InterPro" id="IPR020631">
    <property type="entry name" value="THF_DH/CycHdrlase_NAD-bd_dom"/>
</dbReference>
<keyword evidence="16" id="KW-1185">Reference proteome</keyword>
<dbReference type="InterPro" id="IPR000672">
    <property type="entry name" value="THF_DH/CycHdrlase"/>
</dbReference>
<dbReference type="PANTHER" id="PTHR48099">
    <property type="entry name" value="C-1-TETRAHYDROFOLATE SYNTHASE, CYTOPLASMIC-RELATED"/>
    <property type="match status" value="1"/>
</dbReference>
<evidence type="ECO:0000256" key="9">
    <source>
        <dbReference type="ARBA" id="ARBA00023102"/>
    </source>
</evidence>
<reference evidence="15 16" key="1">
    <citation type="submission" date="2018-04" db="EMBL/GenBank/DDBJ databases">
        <title>Genomic Encyclopedia of Type Strains, Phase IV (KMG-IV): sequencing the most valuable type-strain genomes for metagenomic binning, comparative biology and taxonomic classification.</title>
        <authorList>
            <person name="Goeker M."/>
        </authorList>
    </citation>
    <scope>NUCLEOTIDE SEQUENCE [LARGE SCALE GENOMIC DNA]</scope>
    <source>
        <strain evidence="15 16">DSM 20705</strain>
    </source>
</reference>
<dbReference type="Gene3D" id="3.40.50.10860">
    <property type="entry name" value="Leucine Dehydrogenase, chain A, domain 1"/>
    <property type="match status" value="1"/>
</dbReference>
<comment type="subunit">
    <text evidence="2 12">Homodimer.</text>
</comment>
<dbReference type="RefSeq" id="WP_116480302.1">
    <property type="nucleotide sequence ID" value="NZ_QEKV01000007.1"/>
</dbReference>
<comment type="caution">
    <text evidence="12">Lacks conserved residue(s) required for the propagation of feature annotation.</text>
</comment>
<feature type="binding site" evidence="12">
    <location>
        <begin position="164"/>
        <end position="166"/>
    </location>
    <ligand>
        <name>NADP(+)</name>
        <dbReference type="ChEBI" id="CHEBI:58349"/>
    </ligand>
</feature>
<dbReference type="UniPathway" id="UPA00193"/>
<evidence type="ECO:0000256" key="5">
    <source>
        <dbReference type="ARBA" id="ARBA00022755"/>
    </source>
</evidence>
<comment type="catalytic activity">
    <reaction evidence="12">
        <text>(6R)-5,10-methenyltetrahydrofolate + H2O = (6R)-10-formyltetrahydrofolate + H(+)</text>
        <dbReference type="Rhea" id="RHEA:23700"/>
        <dbReference type="ChEBI" id="CHEBI:15377"/>
        <dbReference type="ChEBI" id="CHEBI:15378"/>
        <dbReference type="ChEBI" id="CHEBI:57455"/>
        <dbReference type="ChEBI" id="CHEBI:195366"/>
        <dbReference type="EC" id="3.5.4.9"/>
    </reaction>
</comment>
<gene>
    <name evidence="12" type="primary">folD</name>
    <name evidence="15" type="ORF">C7381_1079</name>
</gene>
<organism evidence="15 16">
    <name type="scientific">Ezakiella coagulans</name>
    <dbReference type="NCBI Taxonomy" id="46507"/>
    <lineage>
        <taxon>Bacteria</taxon>
        <taxon>Bacillati</taxon>
        <taxon>Bacillota</taxon>
        <taxon>Tissierellia</taxon>
        <taxon>Ezakiella</taxon>
    </lineage>
</organism>
<dbReference type="PANTHER" id="PTHR48099:SF5">
    <property type="entry name" value="C-1-TETRAHYDROFOLATE SYNTHASE, CYTOPLASMIC"/>
    <property type="match status" value="1"/>
</dbReference>
<dbReference type="EMBL" id="QEKV01000007">
    <property type="protein sequence ID" value="PVY94013.1"/>
    <property type="molecule type" value="Genomic_DNA"/>
</dbReference>
<dbReference type="HAMAP" id="MF_01576">
    <property type="entry name" value="THF_DHG_CYH"/>
    <property type="match status" value="1"/>
</dbReference>
<keyword evidence="3 12" id="KW-0554">One-carbon metabolism</keyword>
<feature type="domain" description="Tetrahydrofolate dehydrogenase/cyclohydrolase NAD(P)-binding" evidence="14">
    <location>
        <begin position="138"/>
        <end position="280"/>
    </location>
</feature>
<dbReference type="SUPFAM" id="SSF53223">
    <property type="entry name" value="Aminoacid dehydrogenase-like, N-terminal domain"/>
    <property type="match status" value="1"/>
</dbReference>
<dbReference type="InterPro" id="IPR036291">
    <property type="entry name" value="NAD(P)-bd_dom_sf"/>
</dbReference>
<comment type="function">
    <text evidence="12">Catalyzes the oxidation of 5,10-methylenetetrahydrofolate to 5,10-methenyltetrahydrofolate and then the hydrolysis of 5,10-methenyltetrahydrofolate to 10-formyltetrahydrofolate.</text>
</comment>
<feature type="domain" description="Tetrahydrofolate dehydrogenase/cyclohydrolase catalytic" evidence="13">
    <location>
        <begin position="4"/>
        <end position="118"/>
    </location>
</feature>
<dbReference type="Gene3D" id="3.40.50.720">
    <property type="entry name" value="NAD(P)-binding Rossmann-like Domain"/>
    <property type="match status" value="1"/>
</dbReference>
<evidence type="ECO:0000256" key="2">
    <source>
        <dbReference type="ARBA" id="ARBA00011738"/>
    </source>
</evidence>
<dbReference type="GO" id="GO:0004488">
    <property type="term" value="F:methylenetetrahydrofolate dehydrogenase (NADP+) activity"/>
    <property type="evidence" value="ECO:0007669"/>
    <property type="project" value="UniProtKB-UniRule"/>
</dbReference>
<dbReference type="Pfam" id="PF00763">
    <property type="entry name" value="THF_DHG_CYH"/>
    <property type="match status" value="1"/>
</dbReference>
<dbReference type="GO" id="GO:0006164">
    <property type="term" value="P:purine nucleotide biosynthetic process"/>
    <property type="evidence" value="ECO:0007669"/>
    <property type="project" value="UniProtKB-KW"/>
</dbReference>
<evidence type="ECO:0000313" key="15">
    <source>
        <dbReference type="EMBL" id="PVY94013.1"/>
    </source>
</evidence>
<evidence type="ECO:0000259" key="14">
    <source>
        <dbReference type="Pfam" id="PF02882"/>
    </source>
</evidence>
<dbReference type="GO" id="GO:0000105">
    <property type="term" value="P:L-histidine biosynthetic process"/>
    <property type="evidence" value="ECO:0007669"/>
    <property type="project" value="UniProtKB-KW"/>
</dbReference>
<keyword evidence="10 12" id="KW-0486">Methionine biosynthesis</keyword>
<dbReference type="InterPro" id="IPR020630">
    <property type="entry name" value="THF_DH/CycHdrlase_cat_dom"/>
</dbReference>
<protein>
    <recommendedName>
        <fullName evidence="12">Bifunctional protein FolD</fullName>
    </recommendedName>
    <domain>
        <recommendedName>
            <fullName evidence="12">Methylenetetrahydrofolate dehydrogenase</fullName>
            <ecNumber evidence="12">1.5.1.5</ecNumber>
        </recommendedName>
    </domain>
    <domain>
        <recommendedName>
            <fullName evidence="12">Methenyltetrahydrofolate cyclohydrolase</fullName>
            <ecNumber evidence="12">3.5.4.9</ecNumber>
        </recommendedName>
    </domain>
</protein>
<evidence type="ECO:0000256" key="1">
    <source>
        <dbReference type="ARBA" id="ARBA00004777"/>
    </source>
</evidence>
<evidence type="ECO:0000256" key="7">
    <source>
        <dbReference type="ARBA" id="ARBA00022857"/>
    </source>
</evidence>
<dbReference type="AlphaFoldDB" id="A0A2U1E241"/>
<dbReference type="GO" id="GO:0035999">
    <property type="term" value="P:tetrahydrofolate interconversion"/>
    <property type="evidence" value="ECO:0007669"/>
    <property type="project" value="UniProtKB-UniRule"/>
</dbReference>
<dbReference type="EC" id="1.5.1.5" evidence="12"/>
<evidence type="ECO:0000259" key="13">
    <source>
        <dbReference type="Pfam" id="PF00763"/>
    </source>
</evidence>
<sequence length="283" mass="30904">MKELRGKIVADKLKAELKKRIEVLENKKVSPTLAIVRVGENDSDISYERAILKVSESIGLHTKPIGLPVSITTDELIAEIEKLNADKKVHGILMFRPLPKSIDQERVVNVVAPEKDVDAMNPVNLEKIFEGDKSGLEPATPRAAVEMIKGHGYNLDGKEVVVINRSMVVGKPLSMMLLSENATVTICHSHTKDLKNHTRRANFVITALGRPASLDKSYFTNDSIVIDVGVGTTEDGKLSGDVNYEEVKDYVQAITPVPGGVGSITTTILLSQVVKACEQQTNK</sequence>
<evidence type="ECO:0000313" key="16">
    <source>
        <dbReference type="Proteomes" id="UP000245793"/>
    </source>
</evidence>
<evidence type="ECO:0000256" key="3">
    <source>
        <dbReference type="ARBA" id="ARBA00022563"/>
    </source>
</evidence>
<comment type="similarity">
    <text evidence="12">Belongs to the tetrahydrofolate dehydrogenase/cyclohydrolase family.</text>
</comment>
<dbReference type="GO" id="GO:0009086">
    <property type="term" value="P:methionine biosynthetic process"/>
    <property type="evidence" value="ECO:0007669"/>
    <property type="project" value="UniProtKB-KW"/>
</dbReference>
<dbReference type="GO" id="GO:0004477">
    <property type="term" value="F:methenyltetrahydrofolate cyclohydrolase activity"/>
    <property type="evidence" value="ECO:0007669"/>
    <property type="project" value="UniProtKB-UniRule"/>
</dbReference>